<dbReference type="Proteomes" id="UP000070700">
    <property type="component" value="Unassembled WGS sequence"/>
</dbReference>
<keyword evidence="7" id="KW-0508">mRNA splicing</keyword>
<dbReference type="GO" id="GO:0005681">
    <property type="term" value="C:spliceosomal complex"/>
    <property type="evidence" value="ECO:0007669"/>
    <property type="project" value="UniProtKB-KW"/>
</dbReference>
<dbReference type="RefSeq" id="XP_018073837.1">
    <property type="nucleotide sequence ID" value="XM_018214679.1"/>
</dbReference>
<proteinExistence type="inferred from homology"/>
<protein>
    <recommendedName>
        <fullName evidence="3">Cysteine-rich PDZ-binding protein</fullName>
    </recommendedName>
    <alternativeName>
        <fullName evidence="8">Cysteine-rich interactor of PDZ three</fullName>
    </alternativeName>
</protein>
<accession>A0A194XI88</accession>
<dbReference type="PANTHER" id="PTHR11805">
    <property type="entry name" value="CYSTEINE-RICH PDZ-BINDING PROTEIN"/>
    <property type="match status" value="1"/>
</dbReference>
<evidence type="ECO:0000256" key="7">
    <source>
        <dbReference type="ARBA" id="ARBA00023187"/>
    </source>
</evidence>
<dbReference type="EMBL" id="KQ947411">
    <property type="protein sequence ID" value="KUJ19482.1"/>
    <property type="molecule type" value="Genomic_DNA"/>
</dbReference>
<sequence length="122" mass="12810">MVCAKCQKLAKSTTLATPGVKKKNEMYYGSPAGSSKSGDKTKTSATLGNNGIGKSKLLSKTARNPYAAYSSSCTTCKTKVDQGRTYCQKCAYKANACPMCGKANSKSTTAAPVITGQKFNLK</sequence>
<evidence type="ECO:0000256" key="5">
    <source>
        <dbReference type="ARBA" id="ARBA00022664"/>
    </source>
</evidence>
<comment type="similarity">
    <text evidence="2">Belongs to the CRIPT family.</text>
</comment>
<dbReference type="GO" id="GO:0005737">
    <property type="term" value="C:cytoplasm"/>
    <property type="evidence" value="ECO:0007669"/>
    <property type="project" value="UniProtKB-SubCell"/>
</dbReference>
<keyword evidence="5" id="KW-0507">mRNA processing</keyword>
<dbReference type="GO" id="GO:0008380">
    <property type="term" value="P:RNA splicing"/>
    <property type="evidence" value="ECO:0007669"/>
    <property type="project" value="UniProtKB-KW"/>
</dbReference>
<evidence type="ECO:0000256" key="2">
    <source>
        <dbReference type="ARBA" id="ARBA00009021"/>
    </source>
</evidence>
<dbReference type="GO" id="GO:0008017">
    <property type="term" value="F:microtubule binding"/>
    <property type="evidence" value="ECO:0007669"/>
    <property type="project" value="TreeGrafter"/>
</dbReference>
<evidence type="ECO:0000256" key="8">
    <source>
        <dbReference type="ARBA" id="ARBA00032518"/>
    </source>
</evidence>
<keyword evidence="6" id="KW-0747">Spliceosome</keyword>
<dbReference type="GO" id="GO:0031122">
    <property type="term" value="P:cytoplasmic microtubule organization"/>
    <property type="evidence" value="ECO:0007669"/>
    <property type="project" value="TreeGrafter"/>
</dbReference>
<evidence type="ECO:0000313" key="10">
    <source>
        <dbReference type="EMBL" id="KUJ19482.1"/>
    </source>
</evidence>
<keyword evidence="11" id="KW-1185">Reference proteome</keyword>
<name>A0A194XI88_MOLSC</name>
<evidence type="ECO:0000256" key="1">
    <source>
        <dbReference type="ARBA" id="ARBA00004496"/>
    </source>
</evidence>
<evidence type="ECO:0000256" key="9">
    <source>
        <dbReference type="SAM" id="MobiDB-lite"/>
    </source>
</evidence>
<evidence type="ECO:0000256" key="4">
    <source>
        <dbReference type="ARBA" id="ARBA00022490"/>
    </source>
</evidence>
<dbReference type="InterPro" id="IPR019367">
    <property type="entry name" value="PDZ-binding_CRIPT"/>
</dbReference>
<comment type="subcellular location">
    <subcellularLocation>
        <location evidence="1">Cytoplasm</location>
    </subcellularLocation>
</comment>
<dbReference type="KEGG" id="psco:LY89DRAFT_683307"/>
<organism evidence="10 11">
    <name type="scientific">Mollisia scopiformis</name>
    <name type="common">Conifer needle endophyte fungus</name>
    <name type="synonym">Phialocephala scopiformis</name>
    <dbReference type="NCBI Taxonomy" id="149040"/>
    <lineage>
        <taxon>Eukaryota</taxon>
        <taxon>Fungi</taxon>
        <taxon>Dikarya</taxon>
        <taxon>Ascomycota</taxon>
        <taxon>Pezizomycotina</taxon>
        <taxon>Leotiomycetes</taxon>
        <taxon>Helotiales</taxon>
        <taxon>Mollisiaceae</taxon>
        <taxon>Mollisia</taxon>
    </lineage>
</organism>
<evidence type="ECO:0000256" key="3">
    <source>
        <dbReference type="ARBA" id="ARBA00018615"/>
    </source>
</evidence>
<dbReference type="STRING" id="149040.A0A194XI88"/>
<dbReference type="GO" id="GO:0006397">
    <property type="term" value="P:mRNA processing"/>
    <property type="evidence" value="ECO:0007669"/>
    <property type="project" value="UniProtKB-KW"/>
</dbReference>
<dbReference type="InParanoid" id="A0A194XI88"/>
<gene>
    <name evidence="10" type="ORF">LY89DRAFT_683307</name>
</gene>
<keyword evidence="4" id="KW-0963">Cytoplasm</keyword>
<dbReference type="OrthoDB" id="147332at2759"/>
<dbReference type="AlphaFoldDB" id="A0A194XI88"/>
<dbReference type="GeneID" id="28824405"/>
<dbReference type="Pfam" id="PF10235">
    <property type="entry name" value="Cript"/>
    <property type="match status" value="1"/>
</dbReference>
<reference evidence="10 11" key="1">
    <citation type="submission" date="2015-10" db="EMBL/GenBank/DDBJ databases">
        <title>Full genome of DAOMC 229536 Phialocephala scopiformis, a fungal endophyte of spruce producing the potent anti-insectan compound rugulosin.</title>
        <authorList>
            <consortium name="DOE Joint Genome Institute"/>
            <person name="Walker A.K."/>
            <person name="Frasz S.L."/>
            <person name="Seifert K.A."/>
            <person name="Miller J.D."/>
            <person name="Mondo S.J."/>
            <person name="Labutti K."/>
            <person name="Lipzen A."/>
            <person name="Dockter R."/>
            <person name="Kennedy M."/>
            <person name="Grigoriev I.V."/>
            <person name="Spatafora J.W."/>
        </authorList>
    </citation>
    <scope>NUCLEOTIDE SEQUENCE [LARGE SCALE GENOMIC DNA]</scope>
    <source>
        <strain evidence="10 11">CBS 120377</strain>
    </source>
</reference>
<evidence type="ECO:0000256" key="6">
    <source>
        <dbReference type="ARBA" id="ARBA00022728"/>
    </source>
</evidence>
<feature type="region of interest" description="Disordered" evidence="9">
    <location>
        <begin position="23"/>
        <end position="48"/>
    </location>
</feature>
<dbReference type="PANTHER" id="PTHR11805:SF1">
    <property type="entry name" value="CYSTEINE-RICH PDZ-BINDING PROTEIN"/>
    <property type="match status" value="1"/>
</dbReference>
<evidence type="ECO:0000313" key="11">
    <source>
        <dbReference type="Proteomes" id="UP000070700"/>
    </source>
</evidence>